<evidence type="ECO:0000256" key="1">
    <source>
        <dbReference type="SAM" id="Phobius"/>
    </source>
</evidence>
<sequence>MKKKARVYRPLTSGSITGNILLVVIAVGAVFVLGLSQVSLSVVLLNLAIAVAGAGVLAFIGSGRAIAGMVLLFFRARSSRGSCSMAQISVRVWFMGIPAGWVLGALVRRVQDRGLPASGVAEWPVLRWWVRERRFEERDPTLAQVEAKVRALDGRDRTLVILPDGARELDLCGDAATGIIVFRTEDSGDESRWEVPLGAEVDDDDRAETAMGDVSAPVARGLLVDAH</sequence>
<dbReference type="RefSeq" id="WP_175326586.1">
    <property type="nucleotide sequence ID" value="NZ_BAAAWP010000001.1"/>
</dbReference>
<reference evidence="2 3" key="1">
    <citation type="submission" date="2020-05" db="EMBL/GenBank/DDBJ databases">
        <title>Genome Sequencing of Type Strains.</title>
        <authorList>
            <person name="Lemaire J.F."/>
            <person name="Inderbitzin P."/>
            <person name="Gregorio O.A."/>
            <person name="Collins S.B."/>
            <person name="Wespe N."/>
            <person name="Knight-Connoni V."/>
        </authorList>
    </citation>
    <scope>NUCLEOTIDE SEQUENCE [LARGE SCALE GENOMIC DNA]</scope>
    <source>
        <strain evidence="2 3">DSM 20512</strain>
    </source>
</reference>
<name>A0A850E0T5_9MICO</name>
<evidence type="ECO:0000313" key="2">
    <source>
        <dbReference type="EMBL" id="NUU29253.1"/>
    </source>
</evidence>
<organism evidence="2 3">
    <name type="scientific">Curtobacterium citreum</name>
    <dbReference type="NCBI Taxonomy" id="2036"/>
    <lineage>
        <taxon>Bacteria</taxon>
        <taxon>Bacillati</taxon>
        <taxon>Actinomycetota</taxon>
        <taxon>Actinomycetes</taxon>
        <taxon>Micrococcales</taxon>
        <taxon>Microbacteriaceae</taxon>
        <taxon>Curtobacterium</taxon>
    </lineage>
</organism>
<protein>
    <submittedName>
        <fullName evidence="2">Uncharacterized protein</fullName>
    </submittedName>
</protein>
<keyword evidence="1" id="KW-0812">Transmembrane</keyword>
<keyword evidence="1" id="KW-0472">Membrane</keyword>
<keyword evidence="1" id="KW-1133">Transmembrane helix</keyword>
<feature type="transmembrane region" description="Helical" evidence="1">
    <location>
        <begin position="49"/>
        <end position="76"/>
    </location>
</feature>
<feature type="transmembrane region" description="Helical" evidence="1">
    <location>
        <begin position="20"/>
        <end position="43"/>
    </location>
</feature>
<dbReference type="Proteomes" id="UP000539146">
    <property type="component" value="Unassembled WGS sequence"/>
</dbReference>
<evidence type="ECO:0000313" key="3">
    <source>
        <dbReference type="Proteomes" id="UP000539146"/>
    </source>
</evidence>
<gene>
    <name evidence="2" type="ORF">HP467_14245</name>
</gene>
<feature type="transmembrane region" description="Helical" evidence="1">
    <location>
        <begin position="88"/>
        <end position="107"/>
    </location>
</feature>
<dbReference type="AlphaFoldDB" id="A0A850E0T5"/>
<dbReference type="EMBL" id="JABMCG010000123">
    <property type="protein sequence ID" value="NUU29253.1"/>
    <property type="molecule type" value="Genomic_DNA"/>
</dbReference>
<proteinExistence type="predicted"/>
<accession>A0A850E0T5</accession>
<comment type="caution">
    <text evidence="2">The sequence shown here is derived from an EMBL/GenBank/DDBJ whole genome shotgun (WGS) entry which is preliminary data.</text>
</comment>